<evidence type="ECO:0000313" key="2">
    <source>
        <dbReference type="Proteomes" id="UP000789702"/>
    </source>
</evidence>
<sequence length="373" mass="43681">MNESWVDSKIKEGKIIEYKYNEFEKFKEIGSGTYSTVYRAMISTENEEKIFALKFIKNNAYIDKIIENELENMLLVEHPNIIKFYGITKFIDNMDEDKIKYVFVLEYADNGTLSYYLRKNATEIEWELKIQFAVQLVNAVKWLHSCNIVHGDLHSNNILVHQKSLKLADFGLSQRITESTKSKTTSEIFGVVPYLDPECFTLKENEDGKFRKRKNKKSDVYSIGVLLWEISSGRAPFDDIDDQATLPFKIIEGLREKPVDGVHNRYISIYERCWQNNQSDRPSINDVSIVLEDINIDPFYRDIPFTELNISDFKEYIDTTFDETLDIPLDLETQINEQDPRIIFINGLYSNFRDMFNKGKSVPKIISDYIFEN</sequence>
<proteinExistence type="predicted"/>
<evidence type="ECO:0000313" key="1">
    <source>
        <dbReference type="EMBL" id="CAG8557679.1"/>
    </source>
</evidence>
<keyword evidence="2" id="KW-1185">Reference proteome</keyword>
<protein>
    <submittedName>
        <fullName evidence="1">13471_t:CDS:1</fullName>
    </submittedName>
</protein>
<name>A0ACA9M276_9GLOM</name>
<accession>A0ACA9M276</accession>
<comment type="caution">
    <text evidence="1">The sequence shown here is derived from an EMBL/GenBank/DDBJ whole genome shotgun (WGS) entry which is preliminary data.</text>
</comment>
<gene>
    <name evidence="1" type="ORF">DHETER_LOCUS5506</name>
</gene>
<dbReference type="Proteomes" id="UP000789702">
    <property type="component" value="Unassembled WGS sequence"/>
</dbReference>
<feature type="non-terminal residue" evidence="1">
    <location>
        <position position="373"/>
    </location>
</feature>
<reference evidence="1" key="1">
    <citation type="submission" date="2021-06" db="EMBL/GenBank/DDBJ databases">
        <authorList>
            <person name="Kallberg Y."/>
            <person name="Tangrot J."/>
            <person name="Rosling A."/>
        </authorList>
    </citation>
    <scope>NUCLEOTIDE SEQUENCE</scope>
    <source>
        <strain evidence="1">IL203A</strain>
    </source>
</reference>
<organism evidence="1 2">
    <name type="scientific">Dentiscutata heterogama</name>
    <dbReference type="NCBI Taxonomy" id="1316150"/>
    <lineage>
        <taxon>Eukaryota</taxon>
        <taxon>Fungi</taxon>
        <taxon>Fungi incertae sedis</taxon>
        <taxon>Mucoromycota</taxon>
        <taxon>Glomeromycotina</taxon>
        <taxon>Glomeromycetes</taxon>
        <taxon>Diversisporales</taxon>
        <taxon>Gigasporaceae</taxon>
        <taxon>Dentiscutata</taxon>
    </lineage>
</organism>
<dbReference type="EMBL" id="CAJVPU010006170">
    <property type="protein sequence ID" value="CAG8557679.1"/>
    <property type="molecule type" value="Genomic_DNA"/>
</dbReference>